<feature type="region of interest" description="Disordered" evidence="1">
    <location>
        <begin position="1"/>
        <end position="21"/>
    </location>
</feature>
<comment type="caution">
    <text evidence="2">The sequence shown here is derived from an EMBL/GenBank/DDBJ whole genome shotgun (WGS) entry which is preliminary data.</text>
</comment>
<evidence type="ECO:0000313" key="3">
    <source>
        <dbReference type="Proteomes" id="UP000317685"/>
    </source>
</evidence>
<dbReference type="Proteomes" id="UP000317685">
    <property type="component" value="Unassembled WGS sequence"/>
</dbReference>
<evidence type="ECO:0000313" key="2">
    <source>
        <dbReference type="EMBL" id="TWG16798.1"/>
    </source>
</evidence>
<protein>
    <submittedName>
        <fullName evidence="2">Uncharacterized protein</fullName>
    </submittedName>
</protein>
<dbReference type="EMBL" id="VIWZ01000001">
    <property type="protein sequence ID" value="TWG16798.1"/>
    <property type="molecule type" value="Genomic_DNA"/>
</dbReference>
<sequence length="68" mass="7750">MAGGRREHPDSARHRRRTIPGARSLLPVATTFPVWFRPPARRAPRVVGHKFPCLQWVGPESDLKERLA</sequence>
<reference evidence="2 3" key="1">
    <citation type="submission" date="2019-06" db="EMBL/GenBank/DDBJ databases">
        <title>Sequencing the genomes of 1000 actinobacteria strains.</title>
        <authorList>
            <person name="Klenk H.-P."/>
        </authorList>
    </citation>
    <scope>NUCLEOTIDE SEQUENCE [LARGE SCALE GENOMIC DNA]</scope>
    <source>
        <strain evidence="2 3">DSM 45885</strain>
    </source>
</reference>
<proteinExistence type="predicted"/>
<evidence type="ECO:0000256" key="1">
    <source>
        <dbReference type="SAM" id="MobiDB-lite"/>
    </source>
</evidence>
<name>A0A561VYW5_9ACTN</name>
<organism evidence="2 3">
    <name type="scientific">Micromonospora taraxaci</name>
    <dbReference type="NCBI Taxonomy" id="1316803"/>
    <lineage>
        <taxon>Bacteria</taxon>
        <taxon>Bacillati</taxon>
        <taxon>Actinomycetota</taxon>
        <taxon>Actinomycetes</taxon>
        <taxon>Micromonosporales</taxon>
        <taxon>Micromonosporaceae</taxon>
        <taxon>Micromonospora</taxon>
    </lineage>
</organism>
<keyword evidence="3" id="KW-1185">Reference proteome</keyword>
<gene>
    <name evidence="2" type="ORF">FHU34_112137</name>
</gene>
<accession>A0A561VYW5</accession>
<feature type="compositionally biased region" description="Basic and acidic residues" evidence="1">
    <location>
        <begin position="1"/>
        <end position="12"/>
    </location>
</feature>
<dbReference type="AlphaFoldDB" id="A0A561VYW5"/>